<keyword evidence="5" id="KW-1185">Reference proteome</keyword>
<dbReference type="RefSeq" id="WP_258568703.1">
    <property type="nucleotide sequence ID" value="NZ_CP092900.1"/>
</dbReference>
<dbReference type="SMART" id="SM00248">
    <property type="entry name" value="ANK"/>
    <property type="match status" value="3"/>
</dbReference>
<evidence type="ECO:0000313" key="5">
    <source>
        <dbReference type="Proteomes" id="UP001055955"/>
    </source>
</evidence>
<keyword evidence="1" id="KW-0677">Repeat</keyword>
<dbReference type="Proteomes" id="UP001055955">
    <property type="component" value="Chromosome"/>
</dbReference>
<organism evidence="4 5">
    <name type="scientific">Candidatus Comchoanobacter bicostacola</name>
    <dbReference type="NCBI Taxonomy" id="2919598"/>
    <lineage>
        <taxon>Bacteria</taxon>
        <taxon>Pseudomonadati</taxon>
        <taxon>Pseudomonadota</taxon>
        <taxon>Gammaproteobacteria</taxon>
        <taxon>Candidatus Comchoanobacterales</taxon>
        <taxon>Candidatus Comchoanobacteraceae</taxon>
        <taxon>Candidatus Comchoanobacter</taxon>
    </lineage>
</organism>
<evidence type="ECO:0000256" key="1">
    <source>
        <dbReference type="ARBA" id="ARBA00022737"/>
    </source>
</evidence>
<sequence>MSTLNQKTTLSGTSIKIFASFHETPCTFDQVDEQPLDLSSMSNLYDLHKDIRTCSIFKINSTQYPVKGENRICIVKYKNICIPVRSYVVKGARRHHDINEHAKHFRPAVALATSLIDYVEKPGKDRSKLSSDERSFVTALHEKTCDYAALKEVSEVARGGGGAAEGGSRTPSPKVKRESSPKQRTQSPTNYATIAESLRNLKPGQTKKYREVLCKLSQVLNRNRASLEFIEPLRYRIGADEIRLKINIDHVLAIKESLLSDEYNPTFYAALCMSLPKEDLIPQLIERPSLFLAYLSQASDLDPFVTPDVTQSLWACANIEHKAIMIQRALASNKAVLLEGFSREINTNLELISRVIAHITPVQHAQFKLISNNLTPEALKLHKAFLKKNRSLLNLESKRVLIEEELLSPEAEKPTAETSLLRAPAPSIKELIDIETLTDLEITQLIDQGELKPDTRVKPIKRSALANLITHGHISSIQALLPKYKYSAPMLVTVLNEVINKAKLSVLTKLGCEALIKYDAEFDICCEKSFNPTLFLQHAFELSPQQISTFCDEHPEHMIQIYTHAKQYADIAQLVSVEPQLITQTNPNDLDKIIYSLSGEQLEDVLDTPKFTEWFSQLSPGNFELFFEKLLSIHDLEAYIIIKLMQMTNSDTLAYLPHSKETVCTLLTKQQKNEVIEALIKDGSESKDKKSKAKKSKRVTLTPIQLTLQETNDKGENILHIAVYQQNFWLVSVICEHLCPELAPQLFNQRQVDGHTPFDLAVRSKKVYPTRAIGLRAIELGASSVPVIAARNFSKQLDTYLKKATFSGFASLYNFINKAGATDIFQMGLSSEQEWSIMTLFMSEDDSKSRILDHCIKSEGTKKLPEEMTRYQLLTNPFRDCILSLNKHYFTTEGLDISGLTYSCLQSLLCINIKDIVKLEDQKQKTLIERLIILCNIVLRNQLIANHMKLMIIKKTALILYKHPKHKQYMFARMVHSLSDDHCVQILDKIDSIHKIAETSFDDDYSRSAPTAVRTALDYLKEALTAMKDFTESLTDPITHFVETPEYWYLAMEYQKPLTLVKLMSWAEQISEDSGGFRPHATHLLTTINSQGQSILQLAIKHAASEVISEFIKYDKVYQEVAPDEALYKTQYSCGNTLLMLAVIHKNIEMIKHIASLELTLDNTLTNRSGKTLQKLIAESSGVVQAVCTLLIVPEVKEVKSTDAEDGSSQIRPTRTQSCPCPSIFTRKPPRSALAPLNRAMSHENGNLNLN</sequence>
<dbReference type="PANTHER" id="PTHR24186:SF50">
    <property type="entry name" value="ANKYRIN REPEAT-CONTAINING PROTEIN ITN1-LIKE ISOFORM X1"/>
    <property type="match status" value="1"/>
</dbReference>
<gene>
    <name evidence="4" type="ORF">MMH89_01965</name>
</gene>
<reference evidence="4 5" key="1">
    <citation type="journal article" date="2022" name="Nat. Microbiol.">
        <title>The microbiome of a bacterivorous marine choanoflagellate contains a resource-demanding obligate bacterial associate.</title>
        <authorList>
            <person name="Needham D.M."/>
            <person name="Poirier C."/>
            <person name="Bachy C."/>
            <person name="George E.E."/>
            <person name="Wilken S."/>
            <person name="Yung C.C.M."/>
            <person name="Limardo A.J."/>
            <person name="Morando M."/>
            <person name="Sudek L."/>
            <person name="Malmstrom R.R."/>
            <person name="Keeling P.J."/>
            <person name="Santoro A.E."/>
            <person name="Worden A.Z."/>
        </authorList>
    </citation>
    <scope>NUCLEOTIDE SEQUENCE [LARGE SCALE GENOMIC DNA]</scope>
    <source>
        <strain evidence="4 5">Comchoano-1</strain>
    </source>
</reference>
<feature type="region of interest" description="Disordered" evidence="3">
    <location>
        <begin position="158"/>
        <end position="189"/>
    </location>
</feature>
<dbReference type="PANTHER" id="PTHR24186">
    <property type="entry name" value="PROTEIN PHOSPHATASE 1 REGULATORY SUBUNIT"/>
    <property type="match status" value="1"/>
</dbReference>
<dbReference type="EMBL" id="CP092900">
    <property type="protein sequence ID" value="UTC24914.1"/>
    <property type="molecule type" value="Genomic_DNA"/>
</dbReference>
<evidence type="ECO:0000313" key="4">
    <source>
        <dbReference type="EMBL" id="UTC24914.1"/>
    </source>
</evidence>
<name>A0ABY5DKZ5_9GAMM</name>
<accession>A0ABY5DKZ5</accession>
<dbReference type="InterPro" id="IPR002110">
    <property type="entry name" value="Ankyrin_rpt"/>
</dbReference>
<dbReference type="InterPro" id="IPR036770">
    <property type="entry name" value="Ankyrin_rpt-contain_sf"/>
</dbReference>
<evidence type="ECO:0008006" key="6">
    <source>
        <dbReference type="Google" id="ProtNLM"/>
    </source>
</evidence>
<protein>
    <recommendedName>
        <fullName evidence="6">Ankyrin repeats (3 copies)</fullName>
    </recommendedName>
</protein>
<evidence type="ECO:0000256" key="3">
    <source>
        <dbReference type="SAM" id="MobiDB-lite"/>
    </source>
</evidence>
<evidence type="ECO:0000256" key="2">
    <source>
        <dbReference type="ARBA" id="ARBA00023043"/>
    </source>
</evidence>
<keyword evidence="2" id="KW-0040">ANK repeat</keyword>
<feature type="region of interest" description="Disordered" evidence="3">
    <location>
        <begin position="1202"/>
        <end position="1224"/>
    </location>
</feature>
<feature type="compositionally biased region" description="Polar residues" evidence="3">
    <location>
        <begin position="1207"/>
        <end position="1220"/>
    </location>
</feature>
<dbReference type="SUPFAM" id="SSF48403">
    <property type="entry name" value="Ankyrin repeat"/>
    <property type="match status" value="1"/>
</dbReference>
<dbReference type="Gene3D" id="1.25.40.20">
    <property type="entry name" value="Ankyrin repeat-containing domain"/>
    <property type="match status" value="2"/>
</dbReference>
<proteinExistence type="predicted"/>
<feature type="region of interest" description="Disordered" evidence="3">
    <location>
        <begin position="1232"/>
        <end position="1251"/>
    </location>
</feature>